<feature type="compositionally biased region" description="Low complexity" evidence="1">
    <location>
        <begin position="412"/>
        <end position="428"/>
    </location>
</feature>
<feature type="region of interest" description="Disordered" evidence="1">
    <location>
        <begin position="326"/>
        <end position="433"/>
    </location>
</feature>
<dbReference type="AlphaFoldDB" id="A0A1R0GW56"/>
<feature type="region of interest" description="Disordered" evidence="1">
    <location>
        <begin position="285"/>
        <end position="308"/>
    </location>
</feature>
<sequence length="696" mass="76949">METQRRPEHPSYDPSRQHNVDSLSYSKAGAVVQERIAAIEKRILDNDALDPSIGNSPVAKHSHSPNNSTTKASNLAHASPKKFNPSKFLTAPLITHNSLYQSLNFENSEETYRASDSPLNSDNLSTFQISIPSSPPLIQKSLSADSQITQITPIYRDITPVTNPMLSPSLSDAPHTDHLIPDLIPENIFYKPVELHSFHSDPSLLPNDSPNTIIESEFVPSVDDSANKDSQSFGNFIAENISSNSETPLVQPEAFSNVEQEVINNFQLHFSPIPTSFKFDFEDNASDSLSNSKDPEVSIKPDNSSGIVNEMLNNVSSENSAQQLFESNHPDENSDHPSPPSRNLRNRNRSSAPSASREGISSRLRSRRAQESKSAESSSNDLPSDQPPNPQKIKNMAKSVSKSISTGFSALTNSSQRNNTSKSKSKTSLFGLTPSQVDRMTRLNTQKNSEYQAISISFVVIKKNYTRPSPYEISQSSSSEEDTDSDSDNESSVSKPLNMADEPLSRCQKLRSRVIQSSSSDSESEYDDDDDDEILSDHSPDDTTNTQLYIESYPIPETVDSSCPIDAYITLKNNDLQLLESDCPLNCQDSLLAPTDPSILTNQTEITSDVSTLDSDPNIISTQSKQIKWDKIFVFNPKYNPTPKTESLDDQDPSVSLSPIIKKASTESDLSNALNIKKDQYPVTVRKIRFLDDDSD</sequence>
<evidence type="ECO:0000313" key="2">
    <source>
        <dbReference type="EMBL" id="OLY81133.1"/>
    </source>
</evidence>
<dbReference type="OrthoDB" id="5593284at2759"/>
<dbReference type="EMBL" id="LSSL01002747">
    <property type="protein sequence ID" value="OLY81133.1"/>
    <property type="molecule type" value="Genomic_DNA"/>
</dbReference>
<feature type="compositionally biased region" description="Acidic residues" evidence="1">
    <location>
        <begin position="479"/>
        <end position="489"/>
    </location>
</feature>
<feature type="compositionally biased region" description="Polar residues" evidence="1">
    <location>
        <begin position="64"/>
        <end position="73"/>
    </location>
</feature>
<gene>
    <name evidence="2" type="ORF">AYI68_g4766</name>
</gene>
<feature type="region of interest" description="Disordered" evidence="1">
    <location>
        <begin position="1"/>
        <end position="26"/>
    </location>
</feature>
<dbReference type="Proteomes" id="UP000187455">
    <property type="component" value="Unassembled WGS sequence"/>
</dbReference>
<feature type="compositionally biased region" description="Low complexity" evidence="1">
    <location>
        <begin position="469"/>
        <end position="478"/>
    </location>
</feature>
<keyword evidence="3" id="KW-1185">Reference proteome</keyword>
<feature type="compositionally biased region" description="Basic and acidic residues" evidence="1">
    <location>
        <begin position="1"/>
        <end position="19"/>
    </location>
</feature>
<comment type="caution">
    <text evidence="2">The sequence shown here is derived from an EMBL/GenBank/DDBJ whole genome shotgun (WGS) entry which is preliminary data.</text>
</comment>
<feature type="compositionally biased region" description="Polar residues" evidence="1">
    <location>
        <begin position="398"/>
        <end position="411"/>
    </location>
</feature>
<evidence type="ECO:0000256" key="1">
    <source>
        <dbReference type="SAM" id="MobiDB-lite"/>
    </source>
</evidence>
<organism evidence="2 3">
    <name type="scientific">Smittium mucronatum</name>
    <dbReference type="NCBI Taxonomy" id="133383"/>
    <lineage>
        <taxon>Eukaryota</taxon>
        <taxon>Fungi</taxon>
        <taxon>Fungi incertae sedis</taxon>
        <taxon>Zoopagomycota</taxon>
        <taxon>Kickxellomycotina</taxon>
        <taxon>Harpellomycetes</taxon>
        <taxon>Harpellales</taxon>
        <taxon>Legeriomycetaceae</taxon>
        <taxon>Smittium</taxon>
    </lineage>
</organism>
<protein>
    <submittedName>
        <fullName evidence="2">Uncharacterized protein</fullName>
    </submittedName>
</protein>
<feature type="compositionally biased region" description="Acidic residues" evidence="1">
    <location>
        <begin position="522"/>
        <end position="534"/>
    </location>
</feature>
<accession>A0A1R0GW56</accession>
<proteinExistence type="predicted"/>
<name>A0A1R0GW56_9FUNG</name>
<reference evidence="2 3" key="1">
    <citation type="journal article" date="2016" name="Mol. Biol. Evol.">
        <title>Genome-Wide Survey of Gut Fungi (Harpellales) Reveals the First Horizontally Transferred Ubiquitin Gene from a Mosquito Host.</title>
        <authorList>
            <person name="Wang Y."/>
            <person name="White M.M."/>
            <person name="Kvist S."/>
            <person name="Moncalvo J.M."/>
        </authorList>
    </citation>
    <scope>NUCLEOTIDE SEQUENCE [LARGE SCALE GENOMIC DNA]</scope>
    <source>
        <strain evidence="2 3">ALG-7-W6</strain>
    </source>
</reference>
<evidence type="ECO:0000313" key="3">
    <source>
        <dbReference type="Proteomes" id="UP000187455"/>
    </source>
</evidence>
<feature type="region of interest" description="Disordered" evidence="1">
    <location>
        <begin position="43"/>
        <end position="79"/>
    </location>
</feature>
<feature type="region of interest" description="Disordered" evidence="1">
    <location>
        <begin position="469"/>
        <end position="547"/>
    </location>
</feature>